<keyword evidence="3" id="KW-0597">Phosphoprotein</keyword>
<keyword evidence="4" id="KW-0808">Transferase</keyword>
<dbReference type="Proteomes" id="UP001500279">
    <property type="component" value="Unassembled WGS sequence"/>
</dbReference>
<evidence type="ECO:0000259" key="7">
    <source>
        <dbReference type="PROSITE" id="PS50109"/>
    </source>
</evidence>
<keyword evidence="5" id="KW-0418">Kinase</keyword>
<dbReference type="RefSeq" id="WP_231012923.1">
    <property type="nucleotide sequence ID" value="NZ_BAAAEW010000026.1"/>
</dbReference>
<dbReference type="SMART" id="SM00388">
    <property type="entry name" value="HisKA"/>
    <property type="match status" value="1"/>
</dbReference>
<comment type="catalytic activity">
    <reaction evidence="1">
        <text>ATP + protein L-histidine = ADP + protein N-phospho-L-histidine.</text>
        <dbReference type="EC" id="2.7.13.3"/>
    </reaction>
</comment>
<dbReference type="Pfam" id="PF08447">
    <property type="entry name" value="PAS_3"/>
    <property type="match status" value="1"/>
</dbReference>
<dbReference type="InterPro" id="IPR036890">
    <property type="entry name" value="HATPase_C_sf"/>
</dbReference>
<dbReference type="PANTHER" id="PTHR43711">
    <property type="entry name" value="TWO-COMPONENT HISTIDINE KINASE"/>
    <property type="match status" value="1"/>
</dbReference>
<dbReference type="SUPFAM" id="SSF55874">
    <property type="entry name" value="ATPase domain of HSP90 chaperone/DNA topoisomerase II/histidine kinase"/>
    <property type="match status" value="1"/>
</dbReference>
<dbReference type="InterPro" id="IPR000014">
    <property type="entry name" value="PAS"/>
</dbReference>
<feature type="domain" description="Histidine kinase" evidence="7">
    <location>
        <begin position="273"/>
        <end position="492"/>
    </location>
</feature>
<dbReference type="Pfam" id="PF00512">
    <property type="entry name" value="HisKA"/>
    <property type="match status" value="1"/>
</dbReference>
<reference evidence="8 9" key="1">
    <citation type="journal article" date="2019" name="Int. J. Syst. Evol. Microbiol.">
        <title>The Global Catalogue of Microorganisms (GCM) 10K type strain sequencing project: providing services to taxonomists for standard genome sequencing and annotation.</title>
        <authorList>
            <consortium name="The Broad Institute Genomics Platform"/>
            <consortium name="The Broad Institute Genome Sequencing Center for Infectious Disease"/>
            <person name="Wu L."/>
            <person name="Ma J."/>
        </authorList>
    </citation>
    <scope>NUCLEOTIDE SEQUENCE [LARGE SCALE GENOMIC DNA]</scope>
    <source>
        <strain evidence="8 9">JCM 15503</strain>
    </source>
</reference>
<evidence type="ECO:0000256" key="1">
    <source>
        <dbReference type="ARBA" id="ARBA00000085"/>
    </source>
</evidence>
<evidence type="ECO:0000256" key="3">
    <source>
        <dbReference type="ARBA" id="ARBA00022553"/>
    </source>
</evidence>
<dbReference type="SUPFAM" id="SSF55785">
    <property type="entry name" value="PYP-like sensor domain (PAS domain)"/>
    <property type="match status" value="1"/>
</dbReference>
<dbReference type="InterPro" id="IPR050736">
    <property type="entry name" value="Sensor_HK_Regulatory"/>
</dbReference>
<dbReference type="CDD" id="cd00130">
    <property type="entry name" value="PAS"/>
    <property type="match status" value="1"/>
</dbReference>
<dbReference type="InterPro" id="IPR013655">
    <property type="entry name" value="PAS_fold_3"/>
</dbReference>
<evidence type="ECO:0000256" key="4">
    <source>
        <dbReference type="ARBA" id="ARBA00022679"/>
    </source>
</evidence>
<dbReference type="SMART" id="SM00086">
    <property type="entry name" value="PAC"/>
    <property type="match status" value="1"/>
</dbReference>
<dbReference type="InterPro" id="IPR003661">
    <property type="entry name" value="HisK_dim/P_dom"/>
</dbReference>
<comment type="caution">
    <text evidence="8">The sequence shown here is derived from an EMBL/GenBank/DDBJ whole genome shotgun (WGS) entry which is preliminary data.</text>
</comment>
<accession>A0ABN1KB95</accession>
<dbReference type="InterPro" id="IPR003594">
    <property type="entry name" value="HATPase_dom"/>
</dbReference>
<dbReference type="InterPro" id="IPR036097">
    <property type="entry name" value="HisK_dim/P_sf"/>
</dbReference>
<dbReference type="PROSITE" id="PS50109">
    <property type="entry name" value="HIS_KIN"/>
    <property type="match status" value="1"/>
</dbReference>
<dbReference type="InterPro" id="IPR004358">
    <property type="entry name" value="Sig_transdc_His_kin-like_C"/>
</dbReference>
<dbReference type="SUPFAM" id="SSF47384">
    <property type="entry name" value="Homodimeric domain of signal transducing histidine kinase"/>
    <property type="match status" value="1"/>
</dbReference>
<dbReference type="SMART" id="SM00387">
    <property type="entry name" value="HATPase_c"/>
    <property type="match status" value="1"/>
</dbReference>
<dbReference type="NCBIfam" id="TIGR00229">
    <property type="entry name" value="sensory_box"/>
    <property type="match status" value="1"/>
</dbReference>
<evidence type="ECO:0000256" key="6">
    <source>
        <dbReference type="ARBA" id="ARBA00023012"/>
    </source>
</evidence>
<keyword evidence="9" id="KW-1185">Reference proteome</keyword>
<name>A0ABN1KB95_9BURK</name>
<dbReference type="Gene3D" id="3.30.450.20">
    <property type="entry name" value="PAS domain"/>
    <property type="match status" value="1"/>
</dbReference>
<organism evidence="8 9">
    <name type="scientific">Ideonella azotifigens</name>
    <dbReference type="NCBI Taxonomy" id="513160"/>
    <lineage>
        <taxon>Bacteria</taxon>
        <taxon>Pseudomonadati</taxon>
        <taxon>Pseudomonadota</taxon>
        <taxon>Betaproteobacteria</taxon>
        <taxon>Burkholderiales</taxon>
        <taxon>Sphaerotilaceae</taxon>
        <taxon>Ideonella</taxon>
    </lineage>
</organism>
<dbReference type="CDD" id="cd00082">
    <property type="entry name" value="HisKA"/>
    <property type="match status" value="1"/>
</dbReference>
<dbReference type="Gene3D" id="1.10.287.130">
    <property type="match status" value="1"/>
</dbReference>
<dbReference type="EMBL" id="BAAAEW010000026">
    <property type="protein sequence ID" value="GAA0760955.1"/>
    <property type="molecule type" value="Genomic_DNA"/>
</dbReference>
<evidence type="ECO:0000256" key="2">
    <source>
        <dbReference type="ARBA" id="ARBA00012438"/>
    </source>
</evidence>
<dbReference type="PRINTS" id="PR00344">
    <property type="entry name" value="BCTRLSENSOR"/>
</dbReference>
<dbReference type="Gene3D" id="3.30.565.10">
    <property type="entry name" value="Histidine kinase-like ATPase, C-terminal domain"/>
    <property type="match status" value="1"/>
</dbReference>
<dbReference type="Pfam" id="PF02518">
    <property type="entry name" value="HATPase_c"/>
    <property type="match status" value="1"/>
</dbReference>
<dbReference type="EC" id="2.7.13.3" evidence="2"/>
<dbReference type="InterPro" id="IPR035965">
    <property type="entry name" value="PAS-like_dom_sf"/>
</dbReference>
<evidence type="ECO:0000313" key="9">
    <source>
        <dbReference type="Proteomes" id="UP001500279"/>
    </source>
</evidence>
<dbReference type="InterPro" id="IPR001610">
    <property type="entry name" value="PAC"/>
</dbReference>
<dbReference type="PANTHER" id="PTHR43711:SF26">
    <property type="entry name" value="SENSOR HISTIDINE KINASE RCSC"/>
    <property type="match status" value="1"/>
</dbReference>
<sequence length="497" mass="53212">MHAEAVWREAQAALLDHLQRRDAGHALQRLARSVAHLLDRPCGLLAHAQPAGTPPWLGGIQADAALLRGTGQRLPLRHAGHEVGELWLMPAPDGVPVEPGTVAPLIDAAAALLATWLEQQNLAAPASLTLTRSALREAGAFVWEWDIRSDVLGDIDEGALMLGYAPHQIGNTQADWTALIHPDDIAQAEAAYQAHLRGDSPLYRTVYRAKAADGQWRWLEERGRIVERDANGQPLRMYGTQADASVEKALEQARRDQLAAEAASAAKTRLLSHMSHELRTPLNAVLGFAQLLEMGRQPPLSEGQRRQIGQIRQAGEHLLAMIGDLLDVSLIESGRMSMQPAPLALAPLLADALALVQAQAQAAGITLHLAPPPEDATVQADRTRLTQVLINLLANAIQYNRPAGSVTLSAELVSDANAWVIAVQDTGLGIAPDRMRQLFQPFNRLGREHGPVPGAGLGLSLSLSLVQAMGGTLQASSDAQGSRFEVRLPALPPGPAS</sequence>
<keyword evidence="6" id="KW-0902">Two-component regulatory system</keyword>
<evidence type="ECO:0000256" key="5">
    <source>
        <dbReference type="ARBA" id="ARBA00022777"/>
    </source>
</evidence>
<evidence type="ECO:0000313" key="8">
    <source>
        <dbReference type="EMBL" id="GAA0760955.1"/>
    </source>
</evidence>
<protein>
    <recommendedName>
        <fullName evidence="2">histidine kinase</fullName>
        <ecNumber evidence="2">2.7.13.3</ecNumber>
    </recommendedName>
</protein>
<gene>
    <name evidence="8" type="ORF">GCM10009107_44120</name>
</gene>
<dbReference type="InterPro" id="IPR005467">
    <property type="entry name" value="His_kinase_dom"/>
</dbReference>
<proteinExistence type="predicted"/>